<evidence type="ECO:0000313" key="2">
    <source>
        <dbReference type="EMBL" id="PZM13798.1"/>
    </source>
</evidence>
<dbReference type="EMBL" id="PCDP01000035">
    <property type="protein sequence ID" value="PZM13798.1"/>
    <property type="molecule type" value="Genomic_DNA"/>
</dbReference>
<dbReference type="Gene3D" id="3.40.50.1010">
    <property type="entry name" value="5'-nuclease"/>
    <property type="match status" value="1"/>
</dbReference>
<gene>
    <name evidence="2" type="ORF">CPY51_13070</name>
</gene>
<accession>A0A2W4CSI1</accession>
<name>A0A2W4CSI1_9HYPH</name>
<dbReference type="AlphaFoldDB" id="A0A2W4CSI1"/>
<dbReference type="PANTHER" id="PTHR39664">
    <property type="match status" value="1"/>
</dbReference>
<dbReference type="OrthoDB" id="6637310at2"/>
<comment type="caution">
    <text evidence="2">The sequence shown here is derived from an EMBL/GenBank/DDBJ whole genome shotgun (WGS) entry which is preliminary data.</text>
</comment>
<keyword evidence="3" id="KW-1185">Reference proteome</keyword>
<dbReference type="InterPro" id="IPR029060">
    <property type="entry name" value="PIN-like_dom_sf"/>
</dbReference>
<organism evidence="2 3">
    <name type="scientific">Rhizobium tubonense</name>
    <dbReference type="NCBI Taxonomy" id="484088"/>
    <lineage>
        <taxon>Bacteria</taxon>
        <taxon>Pseudomonadati</taxon>
        <taxon>Pseudomonadota</taxon>
        <taxon>Alphaproteobacteria</taxon>
        <taxon>Hyphomicrobiales</taxon>
        <taxon>Rhizobiaceae</taxon>
        <taxon>Rhizobium/Agrobacterium group</taxon>
        <taxon>Rhizobium</taxon>
    </lineage>
</organism>
<protein>
    <submittedName>
        <fullName evidence="2">VapC toxin family PIN domain ribonuclease</fullName>
    </submittedName>
</protein>
<dbReference type="RefSeq" id="WP_111160648.1">
    <property type="nucleotide sequence ID" value="NZ_PCDP01000035.1"/>
</dbReference>
<proteinExistence type="predicted"/>
<evidence type="ECO:0000313" key="3">
    <source>
        <dbReference type="Proteomes" id="UP000248925"/>
    </source>
</evidence>
<evidence type="ECO:0000259" key="1">
    <source>
        <dbReference type="Pfam" id="PF01850"/>
    </source>
</evidence>
<sequence>MSIIVDTNILVRAITLDPPAEGRRATEILGSDIVVIPTIAVCEMIWVLRRLYKLTHLELVQATKALLAIESVVLDRGAITAGLIMMEAGGDFADGAIAYEGQGLGGDTFASFDKKAIIVLKGQGQKCVLLEGT</sequence>
<dbReference type="InterPro" id="IPR002716">
    <property type="entry name" value="PIN_dom"/>
</dbReference>
<feature type="domain" description="PIN" evidence="1">
    <location>
        <begin position="3"/>
        <end position="114"/>
    </location>
</feature>
<dbReference type="Proteomes" id="UP000248925">
    <property type="component" value="Unassembled WGS sequence"/>
</dbReference>
<dbReference type="CDD" id="cd18683">
    <property type="entry name" value="PIN_VapC-like"/>
    <property type="match status" value="1"/>
</dbReference>
<dbReference type="SUPFAM" id="SSF88723">
    <property type="entry name" value="PIN domain-like"/>
    <property type="match status" value="1"/>
</dbReference>
<reference evidence="2 3" key="1">
    <citation type="journal article" date="2018" name="Sci. Rep.">
        <title>Rhizobium tumorigenes sp. nov., a novel plant tumorigenic bacterium isolated from cane gall tumors on thornless blackberry.</title>
        <authorList>
            <person name="Kuzmanovi N."/>
            <person name="Smalla K."/>
            <person name="Gronow S."/>
            <person name="PuBawska J."/>
        </authorList>
    </citation>
    <scope>NUCLEOTIDE SEQUENCE [LARGE SCALE GENOMIC DNA]</scope>
    <source>
        <strain evidence="2 3">CCBAU 85046</strain>
    </source>
</reference>
<dbReference type="PANTHER" id="PTHR39664:SF2">
    <property type="entry name" value="NUCLEIC ACID-BINDING PROTEIN, CONTAINING PIN DOMAIN-RELATED"/>
    <property type="match status" value="1"/>
</dbReference>
<dbReference type="Pfam" id="PF01850">
    <property type="entry name" value="PIN"/>
    <property type="match status" value="1"/>
</dbReference>